<dbReference type="GO" id="GO:0005634">
    <property type="term" value="C:nucleus"/>
    <property type="evidence" value="ECO:0007669"/>
    <property type="project" value="UniProtKB-SubCell"/>
</dbReference>
<comment type="caution">
    <text evidence="9">The sequence shown here is derived from an EMBL/GenBank/DDBJ whole genome shotgun (WGS) entry which is preliminary data.</text>
</comment>
<feature type="region of interest" description="Disordered" evidence="7">
    <location>
        <begin position="1"/>
        <end position="28"/>
    </location>
</feature>
<dbReference type="AlphaFoldDB" id="A0ABC8JZH0"/>
<evidence type="ECO:0000256" key="4">
    <source>
        <dbReference type="ARBA" id="ARBA00023163"/>
    </source>
</evidence>
<evidence type="ECO:0000256" key="2">
    <source>
        <dbReference type="ARBA" id="ARBA00023015"/>
    </source>
</evidence>
<keyword evidence="5" id="KW-0539">Nucleus</keyword>
<dbReference type="EMBL" id="CAKOAT010141820">
    <property type="protein sequence ID" value="CAH8339215.1"/>
    <property type="molecule type" value="Genomic_DNA"/>
</dbReference>
<feature type="compositionally biased region" description="Polar residues" evidence="7">
    <location>
        <begin position="1"/>
        <end position="14"/>
    </location>
</feature>
<evidence type="ECO:0000256" key="5">
    <source>
        <dbReference type="ARBA" id="ARBA00023242"/>
    </source>
</evidence>
<gene>
    <name evidence="9" type="ORF">ERUC_LOCUS15061</name>
</gene>
<evidence type="ECO:0000259" key="8">
    <source>
        <dbReference type="PROSITE" id="PS51032"/>
    </source>
</evidence>
<dbReference type="Gene3D" id="3.30.730.10">
    <property type="entry name" value="AP2/ERF domain"/>
    <property type="match status" value="1"/>
</dbReference>
<dbReference type="CDD" id="cd00018">
    <property type="entry name" value="AP2"/>
    <property type="match status" value="1"/>
</dbReference>
<dbReference type="FunFam" id="3.30.730.10:FF:000001">
    <property type="entry name" value="Ethylene-responsive transcription factor 2"/>
    <property type="match status" value="1"/>
</dbReference>
<dbReference type="InterPro" id="IPR016177">
    <property type="entry name" value="DNA-bd_dom_sf"/>
</dbReference>
<dbReference type="PRINTS" id="PR00367">
    <property type="entry name" value="ETHRSPELEMNT"/>
</dbReference>
<name>A0ABC8JZH0_ERUVS</name>
<evidence type="ECO:0000313" key="10">
    <source>
        <dbReference type="Proteomes" id="UP001642260"/>
    </source>
</evidence>
<evidence type="ECO:0000256" key="3">
    <source>
        <dbReference type="ARBA" id="ARBA00023125"/>
    </source>
</evidence>
<dbReference type="PROSITE" id="PS51032">
    <property type="entry name" value="AP2_ERF"/>
    <property type="match status" value="1"/>
</dbReference>
<dbReference type="GO" id="GO:0003677">
    <property type="term" value="F:DNA binding"/>
    <property type="evidence" value="ECO:0007669"/>
    <property type="project" value="UniProtKB-KW"/>
</dbReference>
<organism evidence="9 10">
    <name type="scientific">Eruca vesicaria subsp. sativa</name>
    <name type="common">Garden rocket</name>
    <name type="synonym">Eruca sativa</name>
    <dbReference type="NCBI Taxonomy" id="29727"/>
    <lineage>
        <taxon>Eukaryota</taxon>
        <taxon>Viridiplantae</taxon>
        <taxon>Streptophyta</taxon>
        <taxon>Embryophyta</taxon>
        <taxon>Tracheophyta</taxon>
        <taxon>Spermatophyta</taxon>
        <taxon>Magnoliopsida</taxon>
        <taxon>eudicotyledons</taxon>
        <taxon>Gunneridae</taxon>
        <taxon>Pentapetalae</taxon>
        <taxon>rosids</taxon>
        <taxon>malvids</taxon>
        <taxon>Brassicales</taxon>
        <taxon>Brassicaceae</taxon>
        <taxon>Brassiceae</taxon>
        <taxon>Eruca</taxon>
    </lineage>
</organism>
<proteinExistence type="inferred from homology"/>
<dbReference type="Proteomes" id="UP001642260">
    <property type="component" value="Unassembled WGS sequence"/>
</dbReference>
<dbReference type="InterPro" id="IPR036955">
    <property type="entry name" value="AP2/ERF_dom_sf"/>
</dbReference>
<dbReference type="Pfam" id="PF00847">
    <property type="entry name" value="AP2"/>
    <property type="match status" value="1"/>
</dbReference>
<dbReference type="InterPro" id="IPR001471">
    <property type="entry name" value="AP2/ERF_dom"/>
</dbReference>
<evidence type="ECO:0000256" key="6">
    <source>
        <dbReference type="ARBA" id="ARBA00024343"/>
    </source>
</evidence>
<feature type="region of interest" description="Disordered" evidence="7">
    <location>
        <begin position="47"/>
        <end position="81"/>
    </location>
</feature>
<feature type="compositionally biased region" description="Basic residues" evidence="7">
    <location>
        <begin position="54"/>
        <end position="68"/>
    </location>
</feature>
<keyword evidence="4" id="KW-0804">Transcription</keyword>
<dbReference type="SMART" id="SM00380">
    <property type="entry name" value="AP2"/>
    <property type="match status" value="1"/>
</dbReference>
<dbReference type="SUPFAM" id="SSF54171">
    <property type="entry name" value="DNA-binding domain"/>
    <property type="match status" value="1"/>
</dbReference>
<protein>
    <recommendedName>
        <fullName evidence="8">AP2/ERF domain-containing protein</fullName>
    </recommendedName>
</protein>
<feature type="domain" description="AP2/ERF" evidence="8">
    <location>
        <begin position="80"/>
        <end position="137"/>
    </location>
</feature>
<sequence length="301" mass="33870">MAVYNQTETQTITISRKRKSRTRADGTTVADRLKKWKEYNDFVNATSIKQGEKPKRKAPAKGSKKGCMKGKGGPQNSHSSFRGVRQRVWGKWVAEIREPNKVSRLWLGTFPTAEEAASAYDEAAMAMYGPLARLNFPQQCVGSEFTSTSSQSEVCRVEDKAFLSGDVCVKQESRPVSEIKDVKEVCGDEHGHAYTNLNQFDASYWSRLSNGLEKPKEEQEEVIQPQQESDMLTVGDYGWPSDMQNELGFWDLDDSFDIDALLGEDPCQNQNQVHTGGYDSLPFQLEPHHSHELFDSSSLDL</sequence>
<keyword evidence="10" id="KW-1185">Reference proteome</keyword>
<evidence type="ECO:0000256" key="7">
    <source>
        <dbReference type="SAM" id="MobiDB-lite"/>
    </source>
</evidence>
<keyword evidence="2" id="KW-0805">Transcription regulation</keyword>
<dbReference type="PANTHER" id="PTHR31241">
    <property type="entry name" value="DEHYDRATION-RESPONSIVE ELEMENT-BINDING PROTEIN 2C"/>
    <property type="match status" value="1"/>
</dbReference>
<reference evidence="9 10" key="1">
    <citation type="submission" date="2022-03" db="EMBL/GenBank/DDBJ databases">
        <authorList>
            <person name="Macdonald S."/>
            <person name="Ahmed S."/>
            <person name="Newling K."/>
        </authorList>
    </citation>
    <scope>NUCLEOTIDE SEQUENCE [LARGE SCALE GENOMIC DNA]</scope>
</reference>
<dbReference type="PANTHER" id="PTHR31241:SF74">
    <property type="entry name" value="DEHYDRATION-RESPONSIVE ELEMENT-BINDING PROTEIN 2B"/>
    <property type="match status" value="1"/>
</dbReference>
<evidence type="ECO:0000256" key="1">
    <source>
        <dbReference type="ARBA" id="ARBA00004123"/>
    </source>
</evidence>
<accession>A0ABC8JZH0</accession>
<keyword evidence="3" id="KW-0238">DNA-binding</keyword>
<comment type="similarity">
    <text evidence="6">Belongs to the AP2/ERF transcription factor family. ERF subfamily.</text>
</comment>
<evidence type="ECO:0000313" key="9">
    <source>
        <dbReference type="EMBL" id="CAH8339215.1"/>
    </source>
</evidence>
<comment type="subcellular location">
    <subcellularLocation>
        <location evidence="1">Nucleus</location>
    </subcellularLocation>
</comment>